<keyword evidence="5" id="KW-1185">Reference proteome</keyword>
<dbReference type="InterPro" id="IPR036291">
    <property type="entry name" value="NAD(P)-bd_dom_sf"/>
</dbReference>
<organism evidence="4 5">
    <name type="scientific">Pseudohalocynthiibacter aestuariivivens</name>
    <dbReference type="NCBI Taxonomy" id="1591409"/>
    <lineage>
        <taxon>Bacteria</taxon>
        <taxon>Pseudomonadati</taxon>
        <taxon>Pseudomonadota</taxon>
        <taxon>Alphaproteobacteria</taxon>
        <taxon>Rhodobacterales</taxon>
        <taxon>Paracoccaceae</taxon>
        <taxon>Pseudohalocynthiibacter</taxon>
    </lineage>
</organism>
<dbReference type="PANTHER" id="PTHR43482">
    <property type="entry name" value="PROTEIN AST1-RELATED"/>
    <property type="match status" value="1"/>
</dbReference>
<accession>A0ABV5JBW5</accession>
<keyword evidence="2" id="KW-0862">Zinc</keyword>
<dbReference type="Pfam" id="PF08240">
    <property type="entry name" value="ADH_N"/>
    <property type="match status" value="1"/>
</dbReference>
<reference evidence="4 5" key="1">
    <citation type="submission" date="2024-09" db="EMBL/GenBank/DDBJ databases">
        <authorList>
            <person name="Sun Q."/>
            <person name="Mori K."/>
        </authorList>
    </citation>
    <scope>NUCLEOTIDE SEQUENCE [LARGE SCALE GENOMIC DNA]</scope>
    <source>
        <strain evidence="4 5">CECT 8726</strain>
    </source>
</reference>
<evidence type="ECO:0000313" key="5">
    <source>
        <dbReference type="Proteomes" id="UP001589683"/>
    </source>
</evidence>
<dbReference type="InterPro" id="IPR014182">
    <property type="entry name" value="ADH_Zn_typ-1"/>
</dbReference>
<dbReference type="SUPFAM" id="SSF51735">
    <property type="entry name" value="NAD(P)-binding Rossmann-fold domains"/>
    <property type="match status" value="1"/>
</dbReference>
<comment type="similarity">
    <text evidence="1 2">Belongs to the zinc-containing alcohol dehydrogenase family. Quinone oxidoreductase subfamily.</text>
</comment>
<dbReference type="Gene3D" id="3.90.180.10">
    <property type="entry name" value="Medium-chain alcohol dehydrogenases, catalytic domain"/>
    <property type="match status" value="1"/>
</dbReference>
<dbReference type="InterPro" id="IPR013154">
    <property type="entry name" value="ADH-like_N"/>
</dbReference>
<keyword evidence="2" id="KW-0560">Oxidoreductase</keyword>
<proteinExistence type="inferred from homology"/>
<dbReference type="SUPFAM" id="SSF50129">
    <property type="entry name" value="GroES-like"/>
    <property type="match status" value="1"/>
</dbReference>
<sequence length="343" mass="37298">MKAVGVLENLPTSDEASFVDFELATPVAKGKDLLVRINGISLNPVDFKERHDIVGRLADPLILGWDACGEVLAVGDDVKTYKVGDMVMYAGEINRPGCYAELQLVDERIVGPKPESLTPEEAACIPLTTLAAWEALFDRLEIDRITDENTALLIIGGAGGLGSMAIQFARQLSKCKIIATASRKESKDWCLKMGAHHVIDHSKNIKNQLVDLGHDTVPLILNLSNNIPYWEVMADIVSPEGAICLVASTKAKLDLDLFMGKSVRINYELMFTRSLYSTDKMPIQADVLRQVAGMIDAGTILHSRTEDMGEISAANIRKAHARVETGRMIGKATLSGVNTQTGP</sequence>
<dbReference type="SMART" id="SM00829">
    <property type="entry name" value="PKS_ER"/>
    <property type="match status" value="1"/>
</dbReference>
<dbReference type="CDD" id="cd08252">
    <property type="entry name" value="AL_MDR"/>
    <property type="match status" value="1"/>
</dbReference>
<gene>
    <name evidence="4" type="ORF">ACFFUT_03940</name>
</gene>
<dbReference type="InterPro" id="IPR052585">
    <property type="entry name" value="Lipid_raft_assoc_Zn_ADH"/>
</dbReference>
<evidence type="ECO:0000256" key="2">
    <source>
        <dbReference type="RuleBase" id="RU364000"/>
    </source>
</evidence>
<dbReference type="NCBIfam" id="TIGR02817">
    <property type="entry name" value="adh_fam_1"/>
    <property type="match status" value="1"/>
</dbReference>
<evidence type="ECO:0000259" key="3">
    <source>
        <dbReference type="SMART" id="SM00829"/>
    </source>
</evidence>
<name>A0ABV5JBW5_9RHOB</name>
<dbReference type="InterPro" id="IPR011032">
    <property type="entry name" value="GroES-like_sf"/>
</dbReference>
<comment type="caution">
    <text evidence="4">The sequence shown here is derived from an EMBL/GenBank/DDBJ whole genome shotgun (WGS) entry which is preliminary data.</text>
</comment>
<dbReference type="Proteomes" id="UP001589683">
    <property type="component" value="Unassembled WGS sequence"/>
</dbReference>
<protein>
    <recommendedName>
        <fullName evidence="2">Zinc-type alcohol dehydrogenase-like protein</fullName>
    </recommendedName>
</protein>
<dbReference type="PANTHER" id="PTHR43482:SF1">
    <property type="entry name" value="PROTEIN AST1-RELATED"/>
    <property type="match status" value="1"/>
</dbReference>
<dbReference type="RefSeq" id="WP_213890855.1">
    <property type="nucleotide sequence ID" value="NZ_JAGFNU010000015.1"/>
</dbReference>
<dbReference type="InterPro" id="IPR020843">
    <property type="entry name" value="ER"/>
</dbReference>
<evidence type="ECO:0000256" key="1">
    <source>
        <dbReference type="ARBA" id="ARBA00010371"/>
    </source>
</evidence>
<dbReference type="InterPro" id="IPR013149">
    <property type="entry name" value="ADH-like_C"/>
</dbReference>
<feature type="domain" description="Enoyl reductase (ER)" evidence="3">
    <location>
        <begin position="5"/>
        <end position="334"/>
    </location>
</feature>
<evidence type="ECO:0000313" key="4">
    <source>
        <dbReference type="EMBL" id="MFB9230938.1"/>
    </source>
</evidence>
<dbReference type="Pfam" id="PF00107">
    <property type="entry name" value="ADH_zinc_N"/>
    <property type="match status" value="1"/>
</dbReference>
<dbReference type="EMBL" id="JBHMEA010000008">
    <property type="protein sequence ID" value="MFB9230938.1"/>
    <property type="molecule type" value="Genomic_DNA"/>
</dbReference>
<keyword evidence="2" id="KW-0479">Metal-binding</keyword>
<dbReference type="Gene3D" id="3.40.50.720">
    <property type="entry name" value="NAD(P)-binding Rossmann-like Domain"/>
    <property type="match status" value="1"/>
</dbReference>